<comment type="caution">
    <text evidence="6">The sequence shown here is derived from an EMBL/GenBank/DDBJ whole genome shotgun (WGS) entry which is preliminary data.</text>
</comment>
<evidence type="ECO:0000256" key="3">
    <source>
        <dbReference type="ARBA" id="ARBA00023163"/>
    </source>
</evidence>
<organism evidence="6 7">
    <name type="scientific">Bifidobacterium asteroides</name>
    <dbReference type="NCBI Taxonomy" id="1684"/>
    <lineage>
        <taxon>Bacteria</taxon>
        <taxon>Bacillati</taxon>
        <taxon>Actinomycetota</taxon>
        <taxon>Actinomycetes</taxon>
        <taxon>Bifidobacteriales</taxon>
        <taxon>Bifidobacteriaceae</taxon>
        <taxon>Bifidobacterium</taxon>
    </lineage>
</organism>
<dbReference type="InterPro" id="IPR009057">
    <property type="entry name" value="Homeodomain-like_sf"/>
</dbReference>
<dbReference type="Proteomes" id="UP000436357">
    <property type="component" value="Unassembled WGS sequence"/>
</dbReference>
<dbReference type="Gene3D" id="1.10.10.60">
    <property type="entry name" value="Homeodomain-like"/>
    <property type="match status" value="1"/>
</dbReference>
<feature type="compositionally biased region" description="Basic and acidic residues" evidence="4">
    <location>
        <begin position="54"/>
        <end position="68"/>
    </location>
</feature>
<evidence type="ECO:0000313" key="7">
    <source>
        <dbReference type="Proteomes" id="UP000436357"/>
    </source>
</evidence>
<gene>
    <name evidence="6" type="ORF">GKC41_00450</name>
</gene>
<feature type="compositionally biased region" description="Polar residues" evidence="4">
    <location>
        <begin position="73"/>
        <end position="83"/>
    </location>
</feature>
<proteinExistence type="predicted"/>
<accession>A0A6N7TTU7</accession>
<feature type="region of interest" description="Disordered" evidence="4">
    <location>
        <begin position="54"/>
        <end position="90"/>
    </location>
</feature>
<dbReference type="SUPFAM" id="SSF46689">
    <property type="entry name" value="Homeodomain-like"/>
    <property type="match status" value="2"/>
</dbReference>
<dbReference type="InterPro" id="IPR018062">
    <property type="entry name" value="HTH_AraC-typ_CS"/>
</dbReference>
<dbReference type="GO" id="GO:0003700">
    <property type="term" value="F:DNA-binding transcription factor activity"/>
    <property type="evidence" value="ECO:0007669"/>
    <property type="project" value="InterPro"/>
</dbReference>
<dbReference type="EMBL" id="WKKW01000001">
    <property type="protein sequence ID" value="MSD90145.1"/>
    <property type="molecule type" value="Genomic_DNA"/>
</dbReference>
<dbReference type="Pfam" id="PF12833">
    <property type="entry name" value="HTH_18"/>
    <property type="match status" value="1"/>
</dbReference>
<evidence type="ECO:0000259" key="5">
    <source>
        <dbReference type="PROSITE" id="PS01124"/>
    </source>
</evidence>
<dbReference type="SMART" id="SM00342">
    <property type="entry name" value="HTH_ARAC"/>
    <property type="match status" value="1"/>
</dbReference>
<dbReference type="PANTHER" id="PTHR47893">
    <property type="entry name" value="REGULATORY PROTEIN PCHR"/>
    <property type="match status" value="1"/>
</dbReference>
<keyword evidence="3" id="KW-0804">Transcription</keyword>
<dbReference type="PANTHER" id="PTHR47893:SF1">
    <property type="entry name" value="REGULATORY PROTEIN PCHR"/>
    <property type="match status" value="1"/>
</dbReference>
<dbReference type="GO" id="GO:0043565">
    <property type="term" value="F:sequence-specific DNA binding"/>
    <property type="evidence" value="ECO:0007669"/>
    <property type="project" value="InterPro"/>
</dbReference>
<evidence type="ECO:0000256" key="2">
    <source>
        <dbReference type="ARBA" id="ARBA00023125"/>
    </source>
</evidence>
<dbReference type="OrthoDB" id="2039152at2"/>
<dbReference type="InterPro" id="IPR053142">
    <property type="entry name" value="PchR_regulatory_protein"/>
</dbReference>
<dbReference type="PROSITE" id="PS00041">
    <property type="entry name" value="HTH_ARAC_FAMILY_1"/>
    <property type="match status" value="1"/>
</dbReference>
<evidence type="ECO:0000256" key="1">
    <source>
        <dbReference type="ARBA" id="ARBA00023015"/>
    </source>
</evidence>
<feature type="domain" description="HTH araC/xylS-type" evidence="5">
    <location>
        <begin position="312"/>
        <end position="410"/>
    </location>
</feature>
<dbReference type="InterPro" id="IPR018060">
    <property type="entry name" value="HTH_AraC"/>
</dbReference>
<dbReference type="PROSITE" id="PS01124">
    <property type="entry name" value="HTH_ARAC_FAMILY_2"/>
    <property type="match status" value="1"/>
</dbReference>
<evidence type="ECO:0000256" key="4">
    <source>
        <dbReference type="SAM" id="MobiDB-lite"/>
    </source>
</evidence>
<keyword evidence="1" id="KW-0805">Transcription regulation</keyword>
<dbReference type="AlphaFoldDB" id="A0A6N7TTU7"/>
<reference evidence="6 7" key="1">
    <citation type="submission" date="2019-11" db="EMBL/GenBank/DDBJ databases">
        <title>Draft Genome Sequence of Plant Growth-Promoting Rhizosphere-Associated Bacteria.</title>
        <authorList>
            <person name="Vasilyev I.Y."/>
            <person name="Radchenko V."/>
            <person name="Ilnitskaya E.V."/>
        </authorList>
    </citation>
    <scope>NUCLEOTIDE SEQUENCE [LARGE SCALE GENOMIC DNA]</scope>
    <source>
        <strain evidence="6 7">VRA_9sq_n</strain>
    </source>
</reference>
<evidence type="ECO:0000313" key="6">
    <source>
        <dbReference type="EMBL" id="MSD90145.1"/>
    </source>
</evidence>
<protein>
    <submittedName>
        <fullName evidence="6">Helix-turn-helix domain-containing protein</fullName>
    </submittedName>
</protein>
<keyword evidence="2" id="KW-0238">DNA-binding</keyword>
<sequence>MRPLLSRPASPTLCFIFCRIRLAYRIHLVCGHPFPPDLHSKPLPSVAIERNLRSQCPEDRHRATDESIKGANENESLPKSAQSRQDETRCAMTDHAIDSESREIQTLYRPQVEQLGMELHHRSGGLEGHVDGDICRGRFQANPVGPYCLIIWHDITFLREMDFSEYAMTDYACLILDESPAANPVPYEVQPCTLQEDNMVSLVQQAGSVTNRMPAGSRSRTRSICILPDYFMELENQWPGQVKGLFDAFCQPWPSDIALAALTAMSKLSPGRPGQTEFLIKAHIDLLMAMLAQVSSAPEQSHESSHDRDLVQQIKTHIKSHLGGDLSIDQIAQSLYVGRTRLCLTFRRQTGTSLARYIREQRMDQARLLLSSTTEDIARIGRRVGYTRPSSFSAAFTRETGIAPITWREHCNRVD</sequence>
<name>A0A6N7TTU7_9BIFI</name>